<accession>M1DMP2</accession>
<dbReference type="EnsemblPlants" id="PGSC0003DMT400091466">
    <property type="protein sequence ID" value="PGSC0003DMT400091466"/>
    <property type="gene ID" value="PGSC0003DMG400041037"/>
</dbReference>
<evidence type="ECO:0000313" key="3">
    <source>
        <dbReference type="EnsemblPlants" id="PGSC0003DMT400091466"/>
    </source>
</evidence>
<feature type="region of interest" description="Disordered" evidence="1">
    <location>
        <begin position="258"/>
        <end position="308"/>
    </location>
</feature>
<dbReference type="InterPro" id="IPR025558">
    <property type="entry name" value="DUF4283"/>
</dbReference>
<dbReference type="InterPro" id="IPR040256">
    <property type="entry name" value="At4g02000-like"/>
</dbReference>
<dbReference type="Proteomes" id="UP000011115">
    <property type="component" value="Unassembled WGS sequence"/>
</dbReference>
<dbReference type="eggNOG" id="KOG1075">
    <property type="taxonomic scope" value="Eukaryota"/>
</dbReference>
<dbReference type="HOGENOM" id="CLU_817379_0_0_1"/>
<dbReference type="Gramene" id="PGSC0003DMT400091466">
    <property type="protein sequence ID" value="PGSC0003DMT400091466"/>
    <property type="gene ID" value="PGSC0003DMG400041037"/>
</dbReference>
<proteinExistence type="predicted"/>
<evidence type="ECO:0000313" key="4">
    <source>
        <dbReference type="Proteomes" id="UP000011115"/>
    </source>
</evidence>
<sequence>MTPSNNEPSSQNHQNQQNPQPIRNSSKKDLVPKPSPYTIIQSFASRLRQNLEKNDIPIGLVSPIITTKQEFPTVIFDKDDFMIKLAAKCKFTLIGKFTNTMSKVELIRRKFILQNRLSGVKIAHFNARHMYIDLDYELGYITVWTKQKITIEGKLMRIQTWTPTFKPDKETPIVTIWISLLELPWHCFNKEFLVALLNPIGNVLYLDTASIQKTRGSLAKVKVYIDLTKERPPHVWIGNITITTHNNYIDLDIKDQPKNQQEQGIQQQDKTPNLEKQYAHEPDTDLSTPKIRAPSKKHNTNNVKSQGVVSKNTETTCIDSMLSLTQNPNVIAISDVDEVK</sequence>
<feature type="compositionally biased region" description="Polar residues" evidence="1">
    <location>
        <begin position="258"/>
        <end position="271"/>
    </location>
</feature>
<protein>
    <recommendedName>
        <fullName evidence="2">DUF4283 domain-containing protein</fullName>
    </recommendedName>
</protein>
<reference evidence="4" key="1">
    <citation type="journal article" date="2011" name="Nature">
        <title>Genome sequence and analysis of the tuber crop potato.</title>
        <authorList>
            <consortium name="The Potato Genome Sequencing Consortium"/>
        </authorList>
    </citation>
    <scope>NUCLEOTIDE SEQUENCE [LARGE SCALE GENOMIC DNA]</scope>
    <source>
        <strain evidence="4">cv. DM1-3 516 R44</strain>
    </source>
</reference>
<dbReference type="PaxDb" id="4113-PGSC0003DMT400091466"/>
<reference evidence="3" key="2">
    <citation type="submission" date="2015-06" db="UniProtKB">
        <authorList>
            <consortium name="EnsemblPlants"/>
        </authorList>
    </citation>
    <scope>IDENTIFICATION</scope>
    <source>
        <strain evidence="3">DM1-3 516 R44</strain>
    </source>
</reference>
<dbReference type="Pfam" id="PF14111">
    <property type="entry name" value="DUF4283"/>
    <property type="match status" value="1"/>
</dbReference>
<dbReference type="InParanoid" id="M1DMP2"/>
<evidence type="ECO:0000259" key="2">
    <source>
        <dbReference type="Pfam" id="PF14111"/>
    </source>
</evidence>
<dbReference type="PANTHER" id="PTHR31286:SF177">
    <property type="entry name" value="ENDONUCLEASE_EXONUCLEASE_PHOSPHATASE"/>
    <property type="match status" value="1"/>
</dbReference>
<dbReference type="PANTHER" id="PTHR31286">
    <property type="entry name" value="GLYCINE-RICH CELL WALL STRUCTURAL PROTEIN 1.8-LIKE"/>
    <property type="match status" value="1"/>
</dbReference>
<feature type="compositionally biased region" description="Low complexity" evidence="1">
    <location>
        <begin position="1"/>
        <end position="24"/>
    </location>
</feature>
<feature type="domain" description="DUF4283" evidence="2">
    <location>
        <begin position="86"/>
        <end position="168"/>
    </location>
</feature>
<organism evidence="3 4">
    <name type="scientific">Solanum tuberosum</name>
    <name type="common">Potato</name>
    <dbReference type="NCBI Taxonomy" id="4113"/>
    <lineage>
        <taxon>Eukaryota</taxon>
        <taxon>Viridiplantae</taxon>
        <taxon>Streptophyta</taxon>
        <taxon>Embryophyta</taxon>
        <taxon>Tracheophyta</taxon>
        <taxon>Spermatophyta</taxon>
        <taxon>Magnoliopsida</taxon>
        <taxon>eudicotyledons</taxon>
        <taxon>Gunneridae</taxon>
        <taxon>Pentapetalae</taxon>
        <taxon>asterids</taxon>
        <taxon>lamiids</taxon>
        <taxon>Solanales</taxon>
        <taxon>Solanaceae</taxon>
        <taxon>Solanoideae</taxon>
        <taxon>Solaneae</taxon>
        <taxon>Solanum</taxon>
    </lineage>
</organism>
<feature type="region of interest" description="Disordered" evidence="1">
    <location>
        <begin position="1"/>
        <end position="33"/>
    </location>
</feature>
<dbReference type="STRING" id="4113.M1DMP2"/>
<keyword evidence="4" id="KW-1185">Reference proteome</keyword>
<evidence type="ECO:0000256" key="1">
    <source>
        <dbReference type="SAM" id="MobiDB-lite"/>
    </source>
</evidence>
<dbReference type="AlphaFoldDB" id="M1DMP2"/>
<name>M1DMP2_SOLTU</name>